<keyword evidence="3" id="KW-1185">Reference proteome</keyword>
<keyword evidence="1" id="KW-0812">Transmembrane</keyword>
<name>A0A1I3ZXI1_9BACL</name>
<dbReference type="Proteomes" id="UP000198915">
    <property type="component" value="Unassembled WGS sequence"/>
</dbReference>
<dbReference type="STRING" id="1884381.SAMN05518846_11441"/>
<organism evidence="2 3">
    <name type="scientific">Brevibacillus centrosporus</name>
    <dbReference type="NCBI Taxonomy" id="54910"/>
    <lineage>
        <taxon>Bacteria</taxon>
        <taxon>Bacillati</taxon>
        <taxon>Bacillota</taxon>
        <taxon>Bacilli</taxon>
        <taxon>Bacillales</taxon>
        <taxon>Paenibacillaceae</taxon>
        <taxon>Brevibacillus</taxon>
    </lineage>
</organism>
<feature type="transmembrane region" description="Helical" evidence="1">
    <location>
        <begin position="60"/>
        <end position="80"/>
    </location>
</feature>
<accession>A0A1I3ZXI1</accession>
<dbReference type="AlphaFoldDB" id="A0A1I3ZXI1"/>
<dbReference type="EMBL" id="FORT01000014">
    <property type="protein sequence ID" value="SFK48650.1"/>
    <property type="molecule type" value="Genomic_DNA"/>
</dbReference>
<evidence type="ECO:0000256" key="1">
    <source>
        <dbReference type="SAM" id="Phobius"/>
    </source>
</evidence>
<proteinExistence type="predicted"/>
<feature type="transmembrane region" description="Helical" evidence="1">
    <location>
        <begin position="92"/>
        <end position="113"/>
    </location>
</feature>
<keyword evidence="1" id="KW-1133">Transmembrane helix</keyword>
<evidence type="ECO:0000313" key="3">
    <source>
        <dbReference type="Proteomes" id="UP000198915"/>
    </source>
</evidence>
<sequence length="114" mass="12679">MVNIPPLLKIFMLNFVAGIAIQIVIPISYILVFGFGGPVLTLSPAEEPPFRPETPPLPPIETQAIGIFIVILYICLLIFGNRLLISDSPYKFEYRFVAIIGFAIGFLLFFGYVT</sequence>
<protein>
    <submittedName>
        <fullName evidence="2">Uncharacterized protein</fullName>
    </submittedName>
</protein>
<keyword evidence="1" id="KW-0472">Membrane</keyword>
<gene>
    <name evidence="2" type="ORF">SAMN05518846_11441</name>
</gene>
<evidence type="ECO:0000313" key="2">
    <source>
        <dbReference type="EMBL" id="SFK48650.1"/>
    </source>
</evidence>
<reference evidence="3" key="1">
    <citation type="submission" date="2016-10" db="EMBL/GenBank/DDBJ databases">
        <authorList>
            <person name="Varghese N."/>
            <person name="Submissions S."/>
        </authorList>
    </citation>
    <scope>NUCLEOTIDE SEQUENCE [LARGE SCALE GENOMIC DNA]</scope>
    <source>
        <strain evidence="3">OK042</strain>
    </source>
</reference>
<feature type="transmembrane region" description="Helical" evidence="1">
    <location>
        <begin position="12"/>
        <end position="40"/>
    </location>
</feature>